<dbReference type="KEGG" id="aaf:AURANDRAFT_72883"/>
<evidence type="ECO:0000313" key="2">
    <source>
        <dbReference type="Proteomes" id="UP000002729"/>
    </source>
</evidence>
<dbReference type="EMBL" id="GL833758">
    <property type="protein sequence ID" value="EGB02159.1"/>
    <property type="molecule type" value="Genomic_DNA"/>
</dbReference>
<dbReference type="GeneID" id="20228927"/>
<proteinExistence type="predicted"/>
<gene>
    <name evidence="1" type="ORF">AURANDRAFT_72883</name>
</gene>
<reference evidence="1 2" key="1">
    <citation type="journal article" date="2011" name="Proc. Natl. Acad. Sci. U.S.A.">
        <title>Niche of harmful alga Aureococcus anophagefferens revealed through ecogenomics.</title>
        <authorList>
            <person name="Gobler C.J."/>
            <person name="Berry D.L."/>
            <person name="Dyhrman S.T."/>
            <person name="Wilhelm S.W."/>
            <person name="Salamov A."/>
            <person name="Lobanov A.V."/>
            <person name="Zhang Y."/>
            <person name="Collier J.L."/>
            <person name="Wurch L.L."/>
            <person name="Kustka A.B."/>
            <person name="Dill B.D."/>
            <person name="Shah M."/>
            <person name="VerBerkmoes N.C."/>
            <person name="Kuo A."/>
            <person name="Terry A."/>
            <person name="Pangilinan J."/>
            <person name="Lindquist E.A."/>
            <person name="Lucas S."/>
            <person name="Paulsen I.T."/>
            <person name="Hattenrath-Lehmann T.K."/>
            <person name="Talmage S.C."/>
            <person name="Walker E.A."/>
            <person name="Koch F."/>
            <person name="Burson A.M."/>
            <person name="Marcoval M.A."/>
            <person name="Tang Y.Z."/>
            <person name="Lecleir G.R."/>
            <person name="Coyne K.J."/>
            <person name="Berg G.M."/>
            <person name="Bertrand E.M."/>
            <person name="Saito M.A."/>
            <person name="Gladyshev V.N."/>
            <person name="Grigoriev I.V."/>
        </authorList>
    </citation>
    <scope>NUCLEOTIDE SEQUENCE [LARGE SCALE GENOMIC DNA]</scope>
    <source>
        <strain evidence="2">CCMP 1984</strain>
    </source>
</reference>
<accession>F0YRV0</accession>
<dbReference type="Proteomes" id="UP000002729">
    <property type="component" value="Unassembled WGS sequence"/>
</dbReference>
<name>F0YRV0_AURAN</name>
<keyword evidence="2" id="KW-1185">Reference proteome</keyword>
<dbReference type="InParanoid" id="F0YRV0"/>
<dbReference type="RefSeq" id="XP_009043143.1">
    <property type="nucleotide sequence ID" value="XM_009044895.1"/>
</dbReference>
<dbReference type="AlphaFoldDB" id="F0YRV0"/>
<evidence type="ECO:0000313" key="1">
    <source>
        <dbReference type="EMBL" id="EGB02159.1"/>
    </source>
</evidence>
<feature type="non-terminal residue" evidence="1">
    <location>
        <position position="239"/>
    </location>
</feature>
<sequence>MRLHHRRAGLPMEFDARPRTFVADAKFGDVIACLVARGWRRVALDRRDAALSWRNLAKTDFGRLAPGAIVNHFSGSQAVSHKATLAAALADRGADYYPACYDLRLPAHARRFLAHWASAAAAAALRSCPRGAARDAGLLAAAVAAAAGGADGADAAATDAVLAALLRAPPGGAGDAAALAARLGAAPAAAARAAGPGGACDAGRGAWLVKPAGGSCGAGISCADSLRAAAAARAGTPPP</sequence>
<organism evidence="2">
    <name type="scientific">Aureococcus anophagefferens</name>
    <name type="common">Harmful bloom alga</name>
    <dbReference type="NCBI Taxonomy" id="44056"/>
    <lineage>
        <taxon>Eukaryota</taxon>
        <taxon>Sar</taxon>
        <taxon>Stramenopiles</taxon>
        <taxon>Ochrophyta</taxon>
        <taxon>Pelagophyceae</taxon>
        <taxon>Pelagomonadales</taxon>
        <taxon>Pelagomonadaceae</taxon>
        <taxon>Aureococcus</taxon>
    </lineage>
</organism>
<dbReference type="OrthoDB" id="202825at2759"/>
<protein>
    <submittedName>
        <fullName evidence="1">Expressed protein</fullName>
    </submittedName>
</protein>